<evidence type="ECO:0000256" key="2">
    <source>
        <dbReference type="ARBA" id="ARBA00007647"/>
    </source>
</evidence>
<dbReference type="Pfam" id="PF01697">
    <property type="entry name" value="Glyco_transf_92"/>
    <property type="match status" value="1"/>
</dbReference>
<keyword evidence="5" id="KW-0812">Transmembrane</keyword>
<reference evidence="10" key="1">
    <citation type="journal article" date="2017" name="Nat. Commun.">
        <title>The asparagus genome sheds light on the origin and evolution of a young Y chromosome.</title>
        <authorList>
            <person name="Harkess A."/>
            <person name="Zhou J."/>
            <person name="Xu C."/>
            <person name="Bowers J.E."/>
            <person name="Van der Hulst R."/>
            <person name="Ayyampalayam S."/>
            <person name="Mercati F."/>
            <person name="Riccardi P."/>
            <person name="McKain M.R."/>
            <person name="Kakrana A."/>
            <person name="Tang H."/>
            <person name="Ray J."/>
            <person name="Groenendijk J."/>
            <person name="Arikit S."/>
            <person name="Mathioni S.M."/>
            <person name="Nakano M."/>
            <person name="Shan H."/>
            <person name="Telgmann-Rauber A."/>
            <person name="Kanno A."/>
            <person name="Yue Z."/>
            <person name="Chen H."/>
            <person name="Li W."/>
            <person name="Chen Y."/>
            <person name="Xu X."/>
            <person name="Zhang Y."/>
            <person name="Luo S."/>
            <person name="Chen H."/>
            <person name="Gao J."/>
            <person name="Mao Z."/>
            <person name="Pires J.C."/>
            <person name="Luo M."/>
            <person name="Kudrna D."/>
            <person name="Wing R.A."/>
            <person name="Meyers B.C."/>
            <person name="Yi K."/>
            <person name="Kong H."/>
            <person name="Lavrijsen P."/>
            <person name="Sunseri F."/>
            <person name="Falavigna A."/>
            <person name="Ye Y."/>
            <person name="Leebens-Mack J.H."/>
            <person name="Chen G."/>
        </authorList>
    </citation>
    <scope>NUCLEOTIDE SEQUENCE [LARGE SCALE GENOMIC DNA]</scope>
    <source>
        <strain evidence="10">cv. DH0086</strain>
    </source>
</reference>
<comment type="subcellular location">
    <subcellularLocation>
        <location evidence="1">Membrane</location>
        <topology evidence="1">Single-pass membrane protein</topology>
    </subcellularLocation>
</comment>
<dbReference type="PANTHER" id="PTHR21461">
    <property type="entry name" value="GLYCOSYLTRANSFERASE FAMILY 92 PROTEIN"/>
    <property type="match status" value="1"/>
</dbReference>
<dbReference type="GO" id="GO:0016757">
    <property type="term" value="F:glycosyltransferase activity"/>
    <property type="evidence" value="ECO:0007669"/>
    <property type="project" value="UniProtKB-UniRule"/>
</dbReference>
<keyword evidence="3 8" id="KW-0328">Glycosyltransferase</keyword>
<dbReference type="InterPro" id="IPR029044">
    <property type="entry name" value="Nucleotide-diphossugar_trans"/>
</dbReference>
<dbReference type="InterPro" id="IPR008166">
    <property type="entry name" value="Glyco_transf_92"/>
</dbReference>
<dbReference type="Gramene" id="ONK57176">
    <property type="protein sequence ID" value="ONK57176"/>
    <property type="gene ID" value="A4U43_C10F17380"/>
</dbReference>
<sequence>MKGHRKWKRKPPLNSSSSSSFSSLFFVLLCSALLLAAAFSTFRLFGVSFKPVLTSTWQSPALNAISSEQPLLLQRPPPPPHPHIKIQQAISFPDSILFFIKPSSTIPNLNGLNCLYQHPHSSLIPNLSLPAISSSIKNFFVRCPLPPQGFSASLSTPHSKSLSPVKPLNWDHLVYSAVLDRRGNTTVVFAKGLNLRSGRLSDANRYECVFAFDFRKPIYALTTTSVSAAQEVFRCRTPPSVLNRVTLKPPFVSIKTRGRGSITLPTIARPEILSSLKRKKHDMCVCTMVRNQARFLTEWIVYHSKIGVERWFIYDNNSDDDIENVVSSMKSVSLHHWPWIKTQEAGFAHCALRAQDSCNWVGFIDVDEFLYLPNNSTLHDLLRNYLQNPSIGELRVSCHSFGPSGRTKIPSEGVILGYTCRLNAPERHKSIIRPDALNPSLINIVHHFHLREGMEYVNLDSRVMVINHYKYQVWDVFKEKFYRRVATYVSDWKDEENVGSKDRAPGLGTKVVEPPDWSSRFCEVNDTGLRNWALQVFGRF</sequence>
<evidence type="ECO:0000256" key="7">
    <source>
        <dbReference type="ARBA" id="ARBA00023136"/>
    </source>
</evidence>
<evidence type="ECO:0000256" key="5">
    <source>
        <dbReference type="ARBA" id="ARBA00022692"/>
    </source>
</evidence>
<keyword evidence="6" id="KW-1133">Transmembrane helix</keyword>
<keyword evidence="7" id="KW-0472">Membrane</keyword>
<evidence type="ECO:0000256" key="4">
    <source>
        <dbReference type="ARBA" id="ARBA00022679"/>
    </source>
</evidence>
<dbReference type="SUPFAM" id="SSF53448">
    <property type="entry name" value="Nucleotide-diphospho-sugar transferases"/>
    <property type="match status" value="1"/>
</dbReference>
<dbReference type="OMA" id="ARSSCKW"/>
<evidence type="ECO:0000256" key="3">
    <source>
        <dbReference type="ARBA" id="ARBA00022676"/>
    </source>
</evidence>
<evidence type="ECO:0000313" key="10">
    <source>
        <dbReference type="Proteomes" id="UP000243459"/>
    </source>
</evidence>
<gene>
    <name evidence="9" type="ORF">A4U43_C10F17380</name>
</gene>
<protein>
    <recommendedName>
        <fullName evidence="8">Glycosyltransferase family 92 protein</fullName>
        <ecNumber evidence="8">2.4.1.-</ecNumber>
    </recommendedName>
</protein>
<evidence type="ECO:0000256" key="6">
    <source>
        <dbReference type="ARBA" id="ARBA00022989"/>
    </source>
</evidence>
<dbReference type="PANTHER" id="PTHR21461:SF55">
    <property type="entry name" value="GLYCOSYLTRANSFERASE FAMILY 92 PROTEIN"/>
    <property type="match status" value="1"/>
</dbReference>
<keyword evidence="10" id="KW-1185">Reference proteome</keyword>
<dbReference type="EMBL" id="CM007390">
    <property type="protein sequence ID" value="ONK57176.1"/>
    <property type="molecule type" value="Genomic_DNA"/>
</dbReference>
<keyword evidence="4 8" id="KW-0808">Transferase</keyword>
<organism evidence="9 10">
    <name type="scientific">Asparagus officinalis</name>
    <name type="common">Garden asparagus</name>
    <dbReference type="NCBI Taxonomy" id="4686"/>
    <lineage>
        <taxon>Eukaryota</taxon>
        <taxon>Viridiplantae</taxon>
        <taxon>Streptophyta</taxon>
        <taxon>Embryophyta</taxon>
        <taxon>Tracheophyta</taxon>
        <taxon>Spermatophyta</taxon>
        <taxon>Magnoliopsida</taxon>
        <taxon>Liliopsida</taxon>
        <taxon>Asparagales</taxon>
        <taxon>Asparagaceae</taxon>
        <taxon>Asparagoideae</taxon>
        <taxon>Asparagus</taxon>
    </lineage>
</organism>
<evidence type="ECO:0000313" key="9">
    <source>
        <dbReference type="EMBL" id="ONK57176.1"/>
    </source>
</evidence>
<accession>A0A5P1E8B1</accession>
<evidence type="ECO:0000256" key="8">
    <source>
        <dbReference type="RuleBase" id="RU366017"/>
    </source>
</evidence>
<dbReference type="GO" id="GO:0005737">
    <property type="term" value="C:cytoplasm"/>
    <property type="evidence" value="ECO:0007669"/>
    <property type="project" value="TreeGrafter"/>
</dbReference>
<evidence type="ECO:0000256" key="1">
    <source>
        <dbReference type="ARBA" id="ARBA00004167"/>
    </source>
</evidence>
<proteinExistence type="inferred from homology"/>
<name>A0A5P1E8B1_ASPOF</name>
<dbReference type="Proteomes" id="UP000243459">
    <property type="component" value="Chromosome 10"/>
</dbReference>
<dbReference type="AlphaFoldDB" id="A0A5P1E8B1"/>
<dbReference type="GO" id="GO:0016020">
    <property type="term" value="C:membrane"/>
    <property type="evidence" value="ECO:0007669"/>
    <property type="project" value="UniProtKB-SubCell"/>
</dbReference>
<dbReference type="EC" id="2.4.1.-" evidence="8"/>
<comment type="similarity">
    <text evidence="2 8">Belongs to the glycosyltransferase 92 family.</text>
</comment>